<feature type="domain" description="Reverse transcriptase" evidence="19">
    <location>
        <begin position="618"/>
        <end position="798"/>
    </location>
</feature>
<dbReference type="GO" id="GO:0015074">
    <property type="term" value="P:DNA integration"/>
    <property type="evidence" value="ECO:0007669"/>
    <property type="project" value="UniProtKB-KW"/>
</dbReference>
<keyword evidence="4" id="KW-0548">Nucleotidyltransferase</keyword>
<keyword evidence="10" id="KW-0460">Magnesium</keyword>
<dbReference type="FunFam" id="3.30.420.10:FF:000032">
    <property type="entry name" value="Retrovirus-related Pol polyprotein from transposon 297-like Protein"/>
    <property type="match status" value="1"/>
</dbReference>
<keyword evidence="17" id="KW-0511">Multifunctional enzyme</keyword>
<dbReference type="Gene3D" id="2.40.70.10">
    <property type="entry name" value="Acid Proteases"/>
    <property type="match status" value="1"/>
</dbReference>
<dbReference type="InterPro" id="IPR043502">
    <property type="entry name" value="DNA/RNA_pol_sf"/>
</dbReference>
<dbReference type="SUPFAM" id="SSF54160">
    <property type="entry name" value="Chromo domain-like"/>
    <property type="match status" value="1"/>
</dbReference>
<dbReference type="PRINTS" id="PR00504">
    <property type="entry name" value="CHROMODOMAIN"/>
</dbReference>
<dbReference type="InterPro" id="IPR023780">
    <property type="entry name" value="Chromo_domain"/>
</dbReference>
<keyword evidence="11" id="KW-0229">DNA integration</keyword>
<dbReference type="InterPro" id="IPR023779">
    <property type="entry name" value="Chromodomain_CS"/>
</dbReference>
<dbReference type="GO" id="GO:0003964">
    <property type="term" value="F:RNA-directed DNA polymerase activity"/>
    <property type="evidence" value="ECO:0007669"/>
    <property type="project" value="UniProtKB-KW"/>
</dbReference>
<sequence>MASNQLHIHALQKKIGKSGTKNLTEEEITQLSQILSNVSLKDDNVIREPKVNDPRTFTGINHNGDGYNRLENFLTQLNIVFKLNPSRFHDDETKIIYAASFMDATAFEWIQPYINSIGTPAQDPIATNYQQFTIAIRKMFGDVTLVSEAESKVMKLKQGNKTAAEFTTEFRRYASLTEFNEQALLWAYKNNINPQIHDELMVRPDVPTTLVEYQELVIHLDMLFRERSGKRNKKDQNKVFNYGKPILSFPRHPVSQPSKHVTHQTDYEVENDDVRPMEIDNVDKKIKRKQLSKAEKQRRIDLDLCRYCGSPDHEVADCDLTPPPSHKHSTNATQILKQHPPSKGNSSIFTYQDFQLTQSKSCNRRWLTLSSGKVSEETSTMEMSIGPHNEDIQFSLTKLGQYPLILGISWLKRHNPDIEWSNHTVIFGSELCHRQCLHVSCKVKSLSNHPKFTPKEGISLALFDQAPDNKSTVNFVNKNDPVNAYQKSPFSNNGNSKVDVKFVSYDTIRKDMYDNNFCYINAAEIIHIAEYPISQSIAAITNPNSELTATKEDYLNVPEKYKEFYEVFSKKKANTLPPHRPYDHQIILQEGKKPPFGPIYSLSKAELDELAKYLKENLANGFISRSTSPVASPILFVKKKSGELRLCIDNRALNAITIRDPPVLPLVSEMIDRLGNALYYTKLDVRNAYYRIRIKSGQEWLTGFRCKYGHFQYNVLNFGLVNAPSTWMAYLNDILREHIDVNAVFFYDDILVYTNGSLEQHTEDVKAILKKLLDAELYIKAEKCEFDKTEVDFLGIHIGRNGVSMDTEKIEAILEWPTPKSQHDIMVFLGFANYHRAFLKHYSLYTTPLTDLLKKNKKFNWGEKEEKAFKALKNLFTSKPILKIFSPDKPCIMETDASDFAIGSVLSQHDDQGVLHPIAYFSRKLKPAEINYEIYDKEMLAIVDSFSHWRHYLEDTIHQTLVLTDHRNLEYFLNTKKLNRRQARYAIKLSNYNFLIQYRSATKNQRADALSRRPDFEPNEKEKQPIHSLFKPDQFALSATAISYSDIYMDEELKKQILNHQKEDPIYNIVDNNDDNSYSKNTRERFKNYSIDEVSGLLLKNSLIYIPNNDAIKLKLLQIYHDNVTSGHFGRAKTIELISRNYWWKGLTKFVNRYIANCPTCVRGKASRQAPQGPLMPLPIPNNPWESISMDFIVKLPRSKGFDSIFVVVDRLTKMAHFIPCNESMPAKELASLFINNIFKLHGLPTSIVSDRGSLFTAKFWKNLLQNLQIQANMSTAFRPETDGQTERTNSTLEQYLRMYCNYQQTDWSQLLPIAEFSYNNHCQSSTKYSPFYFNYGYHPKADITIKKGGGECVPATDEFLNKLKNIQQRSKANIINAQKLQAIQYNKKKRKVQNLDVGDEVFVSTKNITSTRPTKKLDYKRIGPFKIIRKLNSHVYKLDLPPSLKIHPTFHIAKLTPKSVTGLEDIENRKTKPPPPIIVNSNEEYEVEKVLDSRLYRNKLQYKVKWKGYDDPSEDTWEPEENLENAALAIEEFHNEFPNKPKKILKRGVM</sequence>
<dbReference type="Pfam" id="PF19259">
    <property type="entry name" value="Ty3_capsid"/>
    <property type="match status" value="1"/>
</dbReference>
<keyword evidence="12" id="KW-0695">RNA-directed DNA polymerase</keyword>
<dbReference type="GO" id="GO:0003677">
    <property type="term" value="F:DNA binding"/>
    <property type="evidence" value="ECO:0007669"/>
    <property type="project" value="UniProtKB-KW"/>
</dbReference>
<evidence type="ECO:0000256" key="9">
    <source>
        <dbReference type="ARBA" id="ARBA00022801"/>
    </source>
</evidence>
<evidence type="ECO:0000256" key="10">
    <source>
        <dbReference type="ARBA" id="ARBA00022842"/>
    </source>
</evidence>
<dbReference type="Pfam" id="PF00078">
    <property type="entry name" value="RVT_1"/>
    <property type="match status" value="1"/>
</dbReference>
<dbReference type="Pfam" id="PF17921">
    <property type="entry name" value="Integrase_H2C2"/>
    <property type="match status" value="1"/>
</dbReference>
<dbReference type="InterPro" id="IPR043128">
    <property type="entry name" value="Rev_trsase/Diguanyl_cyclase"/>
</dbReference>
<keyword evidence="16" id="KW-0539">Nucleus</keyword>
<dbReference type="GO" id="GO:0006508">
    <property type="term" value="P:proteolysis"/>
    <property type="evidence" value="ECO:0007669"/>
    <property type="project" value="UniProtKB-KW"/>
</dbReference>
<dbReference type="SUPFAM" id="SSF56672">
    <property type="entry name" value="DNA/RNA polymerases"/>
    <property type="match status" value="1"/>
</dbReference>
<evidence type="ECO:0000256" key="3">
    <source>
        <dbReference type="ARBA" id="ARBA00022679"/>
    </source>
</evidence>
<dbReference type="PROSITE" id="PS50013">
    <property type="entry name" value="CHROMO_2"/>
    <property type="match status" value="1"/>
</dbReference>
<dbReference type="Gene3D" id="3.30.420.10">
    <property type="entry name" value="Ribonuclease H-like superfamily/Ribonuclease H"/>
    <property type="match status" value="1"/>
</dbReference>
<dbReference type="Gene3D" id="3.10.10.10">
    <property type="entry name" value="HIV Type 1 Reverse Transcriptase, subunit A, domain 1"/>
    <property type="match status" value="1"/>
</dbReference>
<evidence type="ECO:0000256" key="5">
    <source>
        <dbReference type="ARBA" id="ARBA00022722"/>
    </source>
</evidence>
<dbReference type="InterPro" id="IPR000477">
    <property type="entry name" value="RT_dom"/>
</dbReference>
<keyword evidence="2" id="KW-0645">Protease</keyword>
<keyword evidence="15" id="KW-0233">DNA recombination</keyword>
<dbReference type="InterPro" id="IPR016197">
    <property type="entry name" value="Chromo-like_dom_sf"/>
</dbReference>
<dbReference type="InterPro" id="IPR036397">
    <property type="entry name" value="RNaseH_sf"/>
</dbReference>
<dbReference type="Pfam" id="PF00665">
    <property type="entry name" value="rve"/>
    <property type="match status" value="1"/>
</dbReference>
<keyword evidence="3" id="KW-0808">Transferase</keyword>
<keyword evidence="6" id="KW-0479">Metal-binding</keyword>
<dbReference type="PANTHER" id="PTHR37984">
    <property type="entry name" value="PROTEIN CBG26694"/>
    <property type="match status" value="1"/>
</dbReference>
<dbReference type="InterPro" id="IPR012337">
    <property type="entry name" value="RNaseH-like_sf"/>
</dbReference>
<dbReference type="PROSITE" id="PS50994">
    <property type="entry name" value="INTEGRASE"/>
    <property type="match status" value="1"/>
</dbReference>
<dbReference type="FunFam" id="3.10.20.370:FF:000003">
    <property type="entry name" value="Transposon Tf2-6 polyprotein"/>
    <property type="match status" value="1"/>
</dbReference>
<evidence type="ECO:0000256" key="12">
    <source>
        <dbReference type="ARBA" id="ARBA00022918"/>
    </source>
</evidence>
<dbReference type="Gene3D" id="3.30.70.270">
    <property type="match status" value="2"/>
</dbReference>
<keyword evidence="14" id="KW-0238">DNA-binding</keyword>
<evidence type="ECO:0000256" key="8">
    <source>
        <dbReference type="ARBA" id="ARBA00022759"/>
    </source>
</evidence>
<protein>
    <submittedName>
        <fullName evidence="21">Uncharacterized protein</fullName>
    </submittedName>
</protein>
<gene>
    <name evidence="21" type="primary">PARPA_03267.1 scaffold 7241</name>
</gene>
<evidence type="ECO:0000256" key="4">
    <source>
        <dbReference type="ARBA" id="ARBA00022695"/>
    </source>
</evidence>
<feature type="domain" description="Chromo" evidence="18">
    <location>
        <begin position="1486"/>
        <end position="1546"/>
    </location>
</feature>
<dbReference type="SMART" id="SM00298">
    <property type="entry name" value="CHROMO"/>
    <property type="match status" value="1"/>
</dbReference>
<dbReference type="PANTHER" id="PTHR37984:SF5">
    <property type="entry name" value="PROTEIN NYNRIN-LIKE"/>
    <property type="match status" value="1"/>
</dbReference>
<dbReference type="InterPro" id="IPR000953">
    <property type="entry name" value="Chromo/chromo_shadow_dom"/>
</dbReference>
<evidence type="ECO:0000313" key="21">
    <source>
        <dbReference type="EMBL" id="CEP09716.1"/>
    </source>
</evidence>
<evidence type="ECO:0000256" key="2">
    <source>
        <dbReference type="ARBA" id="ARBA00022670"/>
    </source>
</evidence>
<evidence type="ECO:0000256" key="15">
    <source>
        <dbReference type="ARBA" id="ARBA00023172"/>
    </source>
</evidence>
<dbReference type="CDD" id="cd01647">
    <property type="entry name" value="RT_LTR"/>
    <property type="match status" value="1"/>
</dbReference>
<reference evidence="21 22" key="1">
    <citation type="submission" date="2014-09" db="EMBL/GenBank/DDBJ databases">
        <authorList>
            <person name="Ellenberger Sabrina"/>
        </authorList>
    </citation>
    <scope>NUCLEOTIDE SEQUENCE [LARGE SCALE GENOMIC DNA]</scope>
    <source>
        <strain evidence="21 22">CBS 412.66</strain>
    </source>
</reference>
<dbReference type="InterPro" id="IPR001584">
    <property type="entry name" value="Integrase_cat-core"/>
</dbReference>
<keyword evidence="22" id="KW-1185">Reference proteome</keyword>
<dbReference type="EMBL" id="LN722188">
    <property type="protein sequence ID" value="CEP09716.1"/>
    <property type="molecule type" value="Genomic_DNA"/>
</dbReference>
<keyword evidence="7" id="KW-0064">Aspartyl protease</keyword>
<dbReference type="OrthoDB" id="2447685at2759"/>
<dbReference type="GO" id="GO:0006310">
    <property type="term" value="P:DNA recombination"/>
    <property type="evidence" value="ECO:0007669"/>
    <property type="project" value="UniProtKB-KW"/>
</dbReference>
<dbReference type="Gene3D" id="2.40.50.40">
    <property type="match status" value="1"/>
</dbReference>
<evidence type="ECO:0000259" key="19">
    <source>
        <dbReference type="PROSITE" id="PS50878"/>
    </source>
</evidence>
<evidence type="ECO:0000313" key="22">
    <source>
        <dbReference type="Proteomes" id="UP000054107"/>
    </source>
</evidence>
<dbReference type="InterPro" id="IPR050951">
    <property type="entry name" value="Retrovirus_Pol_polyprotein"/>
</dbReference>
<keyword evidence="5" id="KW-0540">Nuclease</keyword>
<organism evidence="21 22">
    <name type="scientific">Parasitella parasitica</name>
    <dbReference type="NCBI Taxonomy" id="35722"/>
    <lineage>
        <taxon>Eukaryota</taxon>
        <taxon>Fungi</taxon>
        <taxon>Fungi incertae sedis</taxon>
        <taxon>Mucoromycota</taxon>
        <taxon>Mucoromycotina</taxon>
        <taxon>Mucoromycetes</taxon>
        <taxon>Mucorales</taxon>
        <taxon>Mucorineae</taxon>
        <taxon>Mucoraceae</taxon>
        <taxon>Parasitella</taxon>
    </lineage>
</organism>
<evidence type="ECO:0000256" key="17">
    <source>
        <dbReference type="ARBA" id="ARBA00023268"/>
    </source>
</evidence>
<keyword evidence="9" id="KW-0378">Hydrolase</keyword>
<comment type="subcellular location">
    <subcellularLocation>
        <location evidence="1">Nucleus</location>
    </subcellularLocation>
</comment>
<dbReference type="Gene3D" id="1.10.340.70">
    <property type="match status" value="1"/>
</dbReference>
<name>A0A0B7MUH2_9FUNG</name>
<dbReference type="GO" id="GO:0003887">
    <property type="term" value="F:DNA-directed DNA polymerase activity"/>
    <property type="evidence" value="ECO:0007669"/>
    <property type="project" value="UniProtKB-KW"/>
</dbReference>
<dbReference type="InterPro" id="IPR021109">
    <property type="entry name" value="Peptidase_aspartic_dom_sf"/>
</dbReference>
<dbReference type="GO" id="GO:0046872">
    <property type="term" value="F:metal ion binding"/>
    <property type="evidence" value="ECO:0007669"/>
    <property type="project" value="UniProtKB-KW"/>
</dbReference>
<dbReference type="InterPro" id="IPR056924">
    <property type="entry name" value="SH3_Tf2-1"/>
</dbReference>
<dbReference type="SUPFAM" id="SSF53098">
    <property type="entry name" value="Ribonuclease H-like"/>
    <property type="match status" value="1"/>
</dbReference>
<dbReference type="CDD" id="cd09274">
    <property type="entry name" value="RNase_HI_RT_Ty3"/>
    <property type="match status" value="1"/>
</dbReference>
<dbReference type="GO" id="GO:0004519">
    <property type="term" value="F:endonuclease activity"/>
    <property type="evidence" value="ECO:0007669"/>
    <property type="project" value="UniProtKB-KW"/>
</dbReference>
<evidence type="ECO:0000259" key="18">
    <source>
        <dbReference type="PROSITE" id="PS50013"/>
    </source>
</evidence>
<dbReference type="GO" id="GO:0004190">
    <property type="term" value="F:aspartic-type endopeptidase activity"/>
    <property type="evidence" value="ECO:0007669"/>
    <property type="project" value="UniProtKB-KW"/>
</dbReference>
<evidence type="ECO:0000256" key="14">
    <source>
        <dbReference type="ARBA" id="ARBA00023125"/>
    </source>
</evidence>
<dbReference type="GO" id="GO:0005634">
    <property type="term" value="C:nucleus"/>
    <property type="evidence" value="ECO:0007669"/>
    <property type="project" value="UniProtKB-SubCell"/>
</dbReference>
<dbReference type="Pfam" id="PF00385">
    <property type="entry name" value="Chromo"/>
    <property type="match status" value="1"/>
</dbReference>
<dbReference type="InterPro" id="IPR041577">
    <property type="entry name" value="RT_RNaseH_2"/>
</dbReference>
<dbReference type="InterPro" id="IPR017984">
    <property type="entry name" value="Chromo_dom_subgr"/>
</dbReference>
<feature type="domain" description="Integrase catalytic" evidence="20">
    <location>
        <begin position="1180"/>
        <end position="1339"/>
    </location>
</feature>
<evidence type="ECO:0000256" key="16">
    <source>
        <dbReference type="ARBA" id="ARBA00023242"/>
    </source>
</evidence>
<dbReference type="PROSITE" id="PS50878">
    <property type="entry name" value="RT_POL"/>
    <property type="match status" value="1"/>
</dbReference>
<dbReference type="PROSITE" id="PS00598">
    <property type="entry name" value="CHROMO_1"/>
    <property type="match status" value="1"/>
</dbReference>
<evidence type="ECO:0000256" key="7">
    <source>
        <dbReference type="ARBA" id="ARBA00022750"/>
    </source>
</evidence>
<keyword evidence="8" id="KW-0255">Endonuclease</keyword>
<dbReference type="Pfam" id="PF24626">
    <property type="entry name" value="SH3_Tf2-1"/>
    <property type="match status" value="1"/>
</dbReference>
<dbReference type="STRING" id="35722.A0A0B7MUH2"/>
<evidence type="ECO:0000256" key="13">
    <source>
        <dbReference type="ARBA" id="ARBA00022932"/>
    </source>
</evidence>
<dbReference type="InterPro" id="IPR041588">
    <property type="entry name" value="Integrase_H2C2"/>
</dbReference>
<dbReference type="Pfam" id="PF17919">
    <property type="entry name" value="RT_RNaseH_2"/>
    <property type="match status" value="1"/>
</dbReference>
<evidence type="ECO:0000256" key="6">
    <source>
        <dbReference type="ARBA" id="ARBA00022723"/>
    </source>
</evidence>
<keyword evidence="13" id="KW-0239">DNA-directed DNA polymerase</keyword>
<dbReference type="InterPro" id="IPR045358">
    <property type="entry name" value="Ty3_capsid"/>
</dbReference>
<proteinExistence type="predicted"/>
<evidence type="ECO:0000259" key="20">
    <source>
        <dbReference type="PROSITE" id="PS50994"/>
    </source>
</evidence>
<evidence type="ECO:0000256" key="1">
    <source>
        <dbReference type="ARBA" id="ARBA00004123"/>
    </source>
</evidence>
<dbReference type="FunFam" id="3.30.70.270:FF:000020">
    <property type="entry name" value="Transposon Tf2-6 polyprotein-like Protein"/>
    <property type="match status" value="1"/>
</dbReference>
<accession>A0A0B7MUH2</accession>
<dbReference type="CDD" id="cd00024">
    <property type="entry name" value="CD_CSD"/>
    <property type="match status" value="1"/>
</dbReference>
<dbReference type="Proteomes" id="UP000054107">
    <property type="component" value="Unassembled WGS sequence"/>
</dbReference>
<evidence type="ECO:0000256" key="11">
    <source>
        <dbReference type="ARBA" id="ARBA00022908"/>
    </source>
</evidence>